<reference evidence="8 9" key="1">
    <citation type="submission" date="2017-08" db="EMBL/GenBank/DDBJ databases">
        <title>USMARCv1.0.</title>
        <authorList>
            <person name="Hannum G.I."/>
            <person name="Koren S."/>
            <person name="Schroeder S.G."/>
            <person name="Chin S.C."/>
            <person name="Nonneman D.J."/>
            <person name="Becker S.A."/>
            <person name="Rosen B.D."/>
            <person name="Bickhart D.M."/>
            <person name="Putnam N.H."/>
            <person name="Green R.E."/>
            <person name="Tuggle C.K."/>
            <person name="Liu H."/>
            <person name="Rohrer G.A."/>
            <person name="Warr A."/>
            <person name="Hall R."/>
            <person name="Kim K."/>
            <person name="Hume D.A."/>
            <person name="Talbot R."/>
            <person name="Chow W."/>
            <person name="Howe K."/>
            <person name="Schwartz A.S."/>
            <person name="Watson M."/>
            <person name="Archibald A.L."/>
            <person name="Phillippy A.M."/>
            <person name="Smith T.P.L."/>
        </authorList>
    </citation>
    <scope>NUCLEOTIDE SEQUENCE [LARGE SCALE GENOMIC DNA]</scope>
</reference>
<dbReference type="GO" id="GO:0005576">
    <property type="term" value="C:extracellular region"/>
    <property type="evidence" value="ECO:0007669"/>
    <property type="project" value="UniProtKB-SubCell"/>
</dbReference>
<dbReference type="Ensembl" id="ENSSSCT00070037300.1">
    <property type="protein sequence ID" value="ENSSSCP00070031178.1"/>
    <property type="gene ID" value="ENSSSCG00070018868.1"/>
</dbReference>
<dbReference type="GO" id="GO:0045087">
    <property type="term" value="P:innate immune response"/>
    <property type="evidence" value="ECO:0007669"/>
    <property type="project" value="UniProtKB-KW"/>
</dbReference>
<evidence type="ECO:0000256" key="4">
    <source>
        <dbReference type="ARBA" id="ARBA00022875"/>
    </source>
</evidence>
<keyword evidence="5" id="KW-1015">Disulfide bond</keyword>
<evidence type="ECO:0000256" key="1">
    <source>
        <dbReference type="ARBA" id="ARBA00004613"/>
    </source>
</evidence>
<keyword evidence="3" id="KW-0391">Immunity</keyword>
<dbReference type="InterPro" id="IPR000020">
    <property type="entry name" value="Anaphylatoxin/fibulin"/>
</dbReference>
<dbReference type="Gene3D" id="1.20.91.20">
    <property type="entry name" value="Anaphylotoxins (complement system)"/>
    <property type="match status" value="1"/>
</dbReference>
<dbReference type="AlphaFoldDB" id="A0A4X1UM89"/>
<keyword evidence="6" id="KW-0395">Inflammatory response</keyword>
<evidence type="ECO:0000313" key="8">
    <source>
        <dbReference type="Ensembl" id="ENSSSCP00070031178.1"/>
    </source>
</evidence>
<keyword evidence="3" id="KW-0399">Innate immunity</keyword>
<dbReference type="CDD" id="cd00017">
    <property type="entry name" value="ANATO"/>
    <property type="match status" value="1"/>
</dbReference>
<keyword evidence="2" id="KW-0964">Secreted</keyword>
<comment type="subcellular location">
    <subcellularLocation>
        <location evidence="1">Secreted</location>
    </subcellularLocation>
</comment>
<feature type="domain" description="Anaphylatoxin-like" evidence="7">
    <location>
        <begin position="21"/>
        <end position="55"/>
    </location>
</feature>
<evidence type="ECO:0000313" key="9">
    <source>
        <dbReference type="Proteomes" id="UP000314985"/>
    </source>
</evidence>
<dbReference type="PRINTS" id="PR00004">
    <property type="entry name" value="ANAPHYLATOXN"/>
</dbReference>
<dbReference type="PROSITE" id="PS01178">
    <property type="entry name" value="ANAPHYLATOXIN_2"/>
    <property type="match status" value="1"/>
</dbReference>
<gene>
    <name evidence="8" type="primary">C5</name>
</gene>
<sequence>MLQKKIEEEAAKYKYAMLKKCCYDGAYRNDDETCEERAARIKIGPKCVKAFKDCCYIANQVRAEESHKNIQLGRLRKSDIFYQNTRGIGCNFSCSI</sequence>
<keyword evidence="4" id="KW-0180">Complement pathway</keyword>
<evidence type="ECO:0000256" key="6">
    <source>
        <dbReference type="ARBA" id="ARBA00023198"/>
    </source>
</evidence>
<organism evidence="8 9">
    <name type="scientific">Sus scrofa</name>
    <name type="common">Pig</name>
    <dbReference type="NCBI Taxonomy" id="9823"/>
    <lineage>
        <taxon>Eukaryota</taxon>
        <taxon>Metazoa</taxon>
        <taxon>Chordata</taxon>
        <taxon>Craniata</taxon>
        <taxon>Vertebrata</taxon>
        <taxon>Euteleostomi</taxon>
        <taxon>Mammalia</taxon>
        <taxon>Eutheria</taxon>
        <taxon>Laurasiatheria</taxon>
        <taxon>Artiodactyla</taxon>
        <taxon>Suina</taxon>
        <taxon>Suidae</taxon>
        <taxon>Sus</taxon>
    </lineage>
</organism>
<reference evidence="8" key="2">
    <citation type="submission" date="2025-08" db="UniProtKB">
        <authorList>
            <consortium name="Ensembl"/>
        </authorList>
    </citation>
    <scope>IDENTIFICATION</scope>
</reference>
<name>A0A4X1UM89_PIG</name>
<dbReference type="SMART" id="SM00104">
    <property type="entry name" value="ANATO"/>
    <property type="match status" value="1"/>
</dbReference>
<dbReference type="GO" id="GO:0006954">
    <property type="term" value="P:inflammatory response"/>
    <property type="evidence" value="ECO:0007669"/>
    <property type="project" value="UniProtKB-KW"/>
</dbReference>
<dbReference type="SUPFAM" id="SSF47686">
    <property type="entry name" value="Anaphylotoxins (complement system)"/>
    <property type="match status" value="1"/>
</dbReference>
<dbReference type="PROSITE" id="PS01177">
    <property type="entry name" value="ANAPHYLATOXIN_1"/>
    <property type="match status" value="1"/>
</dbReference>
<dbReference type="Pfam" id="PF01821">
    <property type="entry name" value="ANATO"/>
    <property type="match status" value="1"/>
</dbReference>
<proteinExistence type="predicted"/>
<dbReference type="InterPro" id="IPR001840">
    <property type="entry name" value="Anaphylatoxn_comp_syst_dom"/>
</dbReference>
<dbReference type="InterPro" id="IPR018081">
    <property type="entry name" value="Anaphylatoxin_comp_syst"/>
</dbReference>
<evidence type="ECO:0000256" key="2">
    <source>
        <dbReference type="ARBA" id="ARBA00022525"/>
    </source>
</evidence>
<dbReference type="GO" id="GO:0006958">
    <property type="term" value="P:complement activation, classical pathway"/>
    <property type="evidence" value="ECO:0007669"/>
    <property type="project" value="UniProtKB-KW"/>
</dbReference>
<dbReference type="Proteomes" id="UP000314985">
    <property type="component" value="Chromosome 1"/>
</dbReference>
<protein>
    <submittedName>
        <fullName evidence="8">Complement C5</fullName>
    </submittedName>
</protein>
<accession>A0A4X1UM89</accession>
<evidence type="ECO:0000256" key="5">
    <source>
        <dbReference type="ARBA" id="ARBA00023157"/>
    </source>
</evidence>
<evidence type="ECO:0000259" key="7">
    <source>
        <dbReference type="PROSITE" id="PS01178"/>
    </source>
</evidence>
<evidence type="ECO:0000256" key="3">
    <source>
        <dbReference type="ARBA" id="ARBA00022588"/>
    </source>
</evidence>